<evidence type="ECO:0000313" key="2">
    <source>
        <dbReference type="Proteomes" id="UP000003240"/>
    </source>
</evidence>
<accession>F7NIK8</accession>
<dbReference type="eggNOG" id="ENOG5033NAN">
    <property type="taxonomic scope" value="Bacteria"/>
</dbReference>
<gene>
    <name evidence="1" type="ORF">ALO_09554</name>
</gene>
<comment type="caution">
    <text evidence="1">The sequence shown here is derived from an EMBL/GenBank/DDBJ whole genome shotgun (WGS) entry which is preliminary data.</text>
</comment>
<evidence type="ECO:0000313" key="1">
    <source>
        <dbReference type="EMBL" id="EGO64154.1"/>
    </source>
</evidence>
<reference evidence="1 2" key="1">
    <citation type="journal article" date="2011" name="EMBO J.">
        <title>Structural diversity of bacterial flagellar motors.</title>
        <authorList>
            <person name="Chen S."/>
            <person name="Beeby M."/>
            <person name="Murphy G.E."/>
            <person name="Leadbetter J.R."/>
            <person name="Hendrixson D.R."/>
            <person name="Briegel A."/>
            <person name="Li Z."/>
            <person name="Shi J."/>
            <person name="Tocheva E.I."/>
            <person name="Muller A."/>
            <person name="Dobro M.J."/>
            <person name="Jensen G.J."/>
        </authorList>
    </citation>
    <scope>NUCLEOTIDE SEQUENCE [LARGE SCALE GENOMIC DNA]</scope>
    <source>
        <strain evidence="1 2">DSM 6540</strain>
    </source>
</reference>
<dbReference type="EMBL" id="AFGF01000076">
    <property type="protein sequence ID" value="EGO64154.1"/>
    <property type="molecule type" value="Genomic_DNA"/>
</dbReference>
<proteinExistence type="predicted"/>
<keyword evidence="2" id="KW-1185">Reference proteome</keyword>
<protein>
    <submittedName>
        <fullName evidence="1">Uncharacterized protein</fullName>
    </submittedName>
</protein>
<dbReference type="Proteomes" id="UP000003240">
    <property type="component" value="Unassembled WGS sequence"/>
</dbReference>
<sequence length="99" mass="11970">MKGMDKMDYCKPSGVNDLDKCCHQPKWTHQCDCQEDMHHTDCCEMPPMKCKTEKECVKVFKCYYKLYRICQYRLYKVCPRCGQEYDYYQQRGVCNRCGF</sequence>
<organism evidence="1 2">
    <name type="scientific">Acetonema longum DSM 6540</name>
    <dbReference type="NCBI Taxonomy" id="1009370"/>
    <lineage>
        <taxon>Bacteria</taxon>
        <taxon>Bacillati</taxon>
        <taxon>Bacillota</taxon>
        <taxon>Negativicutes</taxon>
        <taxon>Acetonemataceae</taxon>
        <taxon>Acetonema</taxon>
    </lineage>
</organism>
<dbReference type="RefSeq" id="WP_004095107.1">
    <property type="nucleotide sequence ID" value="NZ_AFGF01000076.1"/>
</dbReference>
<dbReference type="OrthoDB" id="1683208at2"/>
<dbReference type="AlphaFoldDB" id="F7NIK8"/>
<name>F7NIK8_9FIRM</name>